<sequence>MGRSKRDKVKGSVKEGCCTAHHYQPKAIG</sequence>
<accession>A0A1E5VC04</accession>
<dbReference type="Proteomes" id="UP000095767">
    <property type="component" value="Unassembled WGS sequence"/>
</dbReference>
<evidence type="ECO:0000313" key="2">
    <source>
        <dbReference type="Proteomes" id="UP000095767"/>
    </source>
</evidence>
<evidence type="ECO:0000313" key="1">
    <source>
        <dbReference type="EMBL" id="OEL22683.1"/>
    </source>
</evidence>
<protein>
    <submittedName>
        <fullName evidence="1">Uncharacterized protein</fullName>
    </submittedName>
</protein>
<proteinExistence type="predicted"/>
<dbReference type="EMBL" id="LWDX02044657">
    <property type="protein sequence ID" value="OEL22683.1"/>
    <property type="molecule type" value="Genomic_DNA"/>
</dbReference>
<name>A0A1E5VC04_9POAL</name>
<gene>
    <name evidence="1" type="ORF">BAE44_0016299</name>
</gene>
<reference evidence="1 2" key="1">
    <citation type="submission" date="2016-09" db="EMBL/GenBank/DDBJ databases">
        <title>The draft genome of Dichanthelium oligosanthes: A C3 panicoid grass species.</title>
        <authorList>
            <person name="Studer A.J."/>
            <person name="Schnable J.C."/>
            <person name="Brutnell T.P."/>
        </authorList>
    </citation>
    <scope>NUCLEOTIDE SEQUENCE [LARGE SCALE GENOMIC DNA]</scope>
    <source>
        <strain evidence="2">cv. Kellogg 1175</strain>
        <tissue evidence="1">Leaf</tissue>
    </source>
</reference>
<organism evidence="1 2">
    <name type="scientific">Dichanthelium oligosanthes</name>
    <dbReference type="NCBI Taxonomy" id="888268"/>
    <lineage>
        <taxon>Eukaryota</taxon>
        <taxon>Viridiplantae</taxon>
        <taxon>Streptophyta</taxon>
        <taxon>Embryophyta</taxon>
        <taxon>Tracheophyta</taxon>
        <taxon>Spermatophyta</taxon>
        <taxon>Magnoliopsida</taxon>
        <taxon>Liliopsida</taxon>
        <taxon>Poales</taxon>
        <taxon>Poaceae</taxon>
        <taxon>PACMAD clade</taxon>
        <taxon>Panicoideae</taxon>
        <taxon>Panicodae</taxon>
        <taxon>Paniceae</taxon>
        <taxon>Dichantheliinae</taxon>
        <taxon>Dichanthelium</taxon>
    </lineage>
</organism>
<comment type="caution">
    <text evidence="1">The sequence shown here is derived from an EMBL/GenBank/DDBJ whole genome shotgun (WGS) entry which is preliminary data.</text>
</comment>
<keyword evidence="2" id="KW-1185">Reference proteome</keyword>
<dbReference type="AlphaFoldDB" id="A0A1E5VC04"/>